<evidence type="ECO:0000313" key="2">
    <source>
        <dbReference type="EMBL" id="MDC7717600.1"/>
    </source>
</evidence>
<evidence type="ECO:0000256" key="1">
    <source>
        <dbReference type="SAM" id="MobiDB-lite"/>
    </source>
</evidence>
<accession>A0ABT5IYE5</accession>
<evidence type="ECO:0000313" key="3">
    <source>
        <dbReference type="Proteomes" id="UP001219956"/>
    </source>
</evidence>
<gene>
    <name evidence="2" type="ORF">PQU95_10295</name>
</gene>
<sequence length="132" mass="14760">MPLLLDLLLQPLQALWRKHRDAWNNPYPLIRPCDETGDETGDEPFEDRICYQYGRNPPRFPRFRPTVSRNAAIRAAFVSRGHGLRSTRRLAPGSACLLNDGQQLYLGNDAAATQRSDDQVGRNSSAGGNSSH</sequence>
<reference evidence="2 3" key="1">
    <citation type="submission" date="2023-01" db="EMBL/GenBank/DDBJ databases">
        <title>Novel species of the genus Vogesella isolated from rivers.</title>
        <authorList>
            <person name="Lu H."/>
        </authorList>
    </citation>
    <scope>NUCLEOTIDE SEQUENCE [LARGE SCALE GENOMIC DNA]</scope>
    <source>
        <strain evidence="2 3">DC21W</strain>
    </source>
</reference>
<protein>
    <submittedName>
        <fullName evidence="2">Uncharacterized protein</fullName>
    </submittedName>
</protein>
<dbReference type="Proteomes" id="UP001219956">
    <property type="component" value="Unassembled WGS sequence"/>
</dbReference>
<feature type="region of interest" description="Disordered" evidence="1">
    <location>
        <begin position="109"/>
        <end position="132"/>
    </location>
</feature>
<dbReference type="RefSeq" id="WP_272751915.1">
    <property type="nucleotide sequence ID" value="NZ_JAQQLF010000011.1"/>
</dbReference>
<dbReference type="EMBL" id="JAQQLF010000011">
    <property type="protein sequence ID" value="MDC7717600.1"/>
    <property type="molecule type" value="Genomic_DNA"/>
</dbReference>
<organism evidence="2 3">
    <name type="scientific">Vogesella aquatica</name>
    <dbReference type="NCBI Taxonomy" id="2984206"/>
    <lineage>
        <taxon>Bacteria</taxon>
        <taxon>Pseudomonadati</taxon>
        <taxon>Pseudomonadota</taxon>
        <taxon>Betaproteobacteria</taxon>
        <taxon>Neisseriales</taxon>
        <taxon>Chromobacteriaceae</taxon>
        <taxon>Vogesella</taxon>
    </lineage>
</organism>
<feature type="compositionally biased region" description="Polar residues" evidence="1">
    <location>
        <begin position="121"/>
        <end position="132"/>
    </location>
</feature>
<name>A0ABT5IYE5_9NEIS</name>
<keyword evidence="3" id="KW-1185">Reference proteome</keyword>
<comment type="caution">
    <text evidence="2">The sequence shown here is derived from an EMBL/GenBank/DDBJ whole genome shotgun (WGS) entry which is preliminary data.</text>
</comment>
<proteinExistence type="predicted"/>